<evidence type="ECO:0000313" key="9">
    <source>
        <dbReference type="Proteomes" id="UP001059617"/>
    </source>
</evidence>
<dbReference type="InterPro" id="IPR027417">
    <property type="entry name" value="P-loop_NTPase"/>
</dbReference>
<evidence type="ECO:0000259" key="7">
    <source>
        <dbReference type="PROSITE" id="PS50929"/>
    </source>
</evidence>
<evidence type="ECO:0000256" key="5">
    <source>
        <dbReference type="SAM" id="Phobius"/>
    </source>
</evidence>
<dbReference type="PROSITE" id="PS50893">
    <property type="entry name" value="ABC_TRANSPORTER_2"/>
    <property type="match status" value="1"/>
</dbReference>
<dbReference type="PANTHER" id="PTHR43394:SF1">
    <property type="entry name" value="ATP-BINDING CASSETTE SUB-FAMILY B MEMBER 10, MITOCHONDRIAL"/>
    <property type="match status" value="1"/>
</dbReference>
<evidence type="ECO:0000259" key="6">
    <source>
        <dbReference type="PROSITE" id="PS50893"/>
    </source>
</evidence>
<dbReference type="GO" id="GO:0005524">
    <property type="term" value="F:ATP binding"/>
    <property type="evidence" value="ECO:0007669"/>
    <property type="project" value="UniProtKB-KW"/>
</dbReference>
<feature type="domain" description="ABC transporter" evidence="6">
    <location>
        <begin position="296"/>
        <end position="545"/>
    </location>
</feature>
<evidence type="ECO:0000256" key="2">
    <source>
        <dbReference type="ARBA" id="ARBA00022692"/>
    </source>
</evidence>
<accession>A0ABY5VWP3</accession>
<evidence type="ECO:0000313" key="8">
    <source>
        <dbReference type="EMBL" id="UWP82143.1"/>
    </source>
</evidence>
<dbReference type="InterPro" id="IPR039421">
    <property type="entry name" value="Type_1_exporter"/>
</dbReference>
<reference evidence="8" key="2">
    <citation type="submission" date="2022-09" db="EMBL/GenBank/DDBJ databases">
        <title>Biosynthetic gene clusters of Dactylosporangioum fulvum.</title>
        <authorList>
            <person name="Caradec T."/>
        </authorList>
    </citation>
    <scope>NUCLEOTIDE SEQUENCE</scope>
    <source>
        <strain evidence="8">NRRL B-16292</strain>
    </source>
</reference>
<dbReference type="PROSITE" id="PS50929">
    <property type="entry name" value="ABC_TM1F"/>
    <property type="match status" value="1"/>
</dbReference>
<dbReference type="InterPro" id="IPR003439">
    <property type="entry name" value="ABC_transporter-like_ATP-bd"/>
</dbReference>
<dbReference type="InterPro" id="IPR036640">
    <property type="entry name" value="ABC1_TM_sf"/>
</dbReference>
<comment type="subcellular location">
    <subcellularLocation>
        <location evidence="1">Cell membrane</location>
        <topology evidence="1">Multi-pass membrane protein</topology>
    </subcellularLocation>
</comment>
<keyword evidence="8" id="KW-0067">ATP-binding</keyword>
<dbReference type="CDD" id="cd07346">
    <property type="entry name" value="ABC_6TM_exporters"/>
    <property type="match status" value="1"/>
</dbReference>
<dbReference type="Gene3D" id="1.20.1560.10">
    <property type="entry name" value="ABC transporter type 1, transmembrane domain"/>
    <property type="match status" value="1"/>
</dbReference>
<dbReference type="InterPro" id="IPR011527">
    <property type="entry name" value="ABC1_TM_dom"/>
</dbReference>
<keyword evidence="2 5" id="KW-0812">Transmembrane</keyword>
<dbReference type="Pfam" id="PF00005">
    <property type="entry name" value="ABC_tran"/>
    <property type="match status" value="1"/>
</dbReference>
<sequence>MRTRGPGRYLGWLAWRQKRRIALGGLWSSLWMISLAVTPYLISQAIDRGLRPRQVGPLVVWAGAVFVVGVANAVLGILRHRTMTKIRLDGALRTADAVMAHAVELGAALPRRITAGEVVTIGIGDVWLVARALTVTGPGVGAIVAYAVVMTLLVQVSGMIALVVAGGVAVLGVVLGPLLNRLNTAGGEYRERQGRLAARLVDVLGGLRILNGLGGKEVHLRRYAAESDAVRAGGYRMGGALSWINALGDGLPMVFLGGVTWLAARLTVRGDLTVGELVAVYGYVAILIVPTWMLIFSAGDVSRGVIAARRIIAFLRLPVEEPGDGVAPGGPAVLRDPVSGVVAEPGRLTVLASARPEDTAAIIDRLGRYCETAATWGPHRIAEVAKPLVRERILVADHEADLFAGPLRDVVAGDTRAGDDAVQRAITAAAATDVAGLDHHIERDGRNLSGGQRQRVRLARALLADPEMLLAAEPTSAVDAHTEAAIAERLTAARAGRGTLLATTSPVLLDRADVVLYLVDGRVVASGTHRGLLEREPGYRDLVSRTFSTDDEALIAADEAR</sequence>
<dbReference type="PROSITE" id="PS00211">
    <property type="entry name" value="ABC_TRANSPORTER_1"/>
    <property type="match status" value="1"/>
</dbReference>
<protein>
    <submittedName>
        <fullName evidence="8">ABC transporter ATP-binding protein/permease</fullName>
    </submittedName>
</protein>
<feature type="transmembrane region" description="Helical" evidence="5">
    <location>
        <begin position="21"/>
        <end position="42"/>
    </location>
</feature>
<feature type="transmembrane region" description="Helical" evidence="5">
    <location>
        <begin position="246"/>
        <end position="268"/>
    </location>
</feature>
<dbReference type="EMBL" id="CP073720">
    <property type="protein sequence ID" value="UWP82143.1"/>
    <property type="molecule type" value="Genomic_DNA"/>
</dbReference>
<keyword evidence="9" id="KW-1185">Reference proteome</keyword>
<dbReference type="SUPFAM" id="SSF90123">
    <property type="entry name" value="ABC transporter transmembrane region"/>
    <property type="match status" value="1"/>
</dbReference>
<evidence type="ECO:0000256" key="1">
    <source>
        <dbReference type="ARBA" id="ARBA00004651"/>
    </source>
</evidence>
<dbReference type="SUPFAM" id="SSF52540">
    <property type="entry name" value="P-loop containing nucleoside triphosphate hydrolases"/>
    <property type="match status" value="1"/>
</dbReference>
<feature type="domain" description="ABC transmembrane type-1" evidence="7">
    <location>
        <begin position="22"/>
        <end position="303"/>
    </location>
</feature>
<keyword evidence="4 5" id="KW-0472">Membrane</keyword>
<dbReference type="InterPro" id="IPR017871">
    <property type="entry name" value="ABC_transporter-like_CS"/>
</dbReference>
<proteinExistence type="predicted"/>
<dbReference type="Proteomes" id="UP001059617">
    <property type="component" value="Chromosome"/>
</dbReference>
<reference evidence="8" key="1">
    <citation type="submission" date="2021-04" db="EMBL/GenBank/DDBJ databases">
        <authorList>
            <person name="Hartkoorn R.C."/>
            <person name="Beaudoing E."/>
            <person name="Hot D."/>
        </authorList>
    </citation>
    <scope>NUCLEOTIDE SEQUENCE</scope>
    <source>
        <strain evidence="8">NRRL B-16292</strain>
    </source>
</reference>
<feature type="transmembrane region" description="Helical" evidence="5">
    <location>
        <begin position="58"/>
        <end position="78"/>
    </location>
</feature>
<dbReference type="Pfam" id="PF00664">
    <property type="entry name" value="ABC_membrane"/>
    <property type="match status" value="1"/>
</dbReference>
<feature type="transmembrane region" description="Helical" evidence="5">
    <location>
        <begin position="280"/>
        <end position="301"/>
    </location>
</feature>
<name>A0ABY5VWP3_9ACTN</name>
<dbReference type="PANTHER" id="PTHR43394">
    <property type="entry name" value="ATP-DEPENDENT PERMEASE MDL1, MITOCHONDRIAL"/>
    <property type="match status" value="1"/>
</dbReference>
<feature type="transmembrane region" description="Helical" evidence="5">
    <location>
        <begin position="159"/>
        <end position="180"/>
    </location>
</feature>
<evidence type="ECO:0000256" key="4">
    <source>
        <dbReference type="ARBA" id="ARBA00023136"/>
    </source>
</evidence>
<feature type="transmembrane region" description="Helical" evidence="5">
    <location>
        <begin position="132"/>
        <end position="153"/>
    </location>
</feature>
<keyword evidence="3 5" id="KW-1133">Transmembrane helix</keyword>
<organism evidence="8 9">
    <name type="scientific">Dactylosporangium fulvum</name>
    <dbReference type="NCBI Taxonomy" id="53359"/>
    <lineage>
        <taxon>Bacteria</taxon>
        <taxon>Bacillati</taxon>
        <taxon>Actinomycetota</taxon>
        <taxon>Actinomycetes</taxon>
        <taxon>Micromonosporales</taxon>
        <taxon>Micromonosporaceae</taxon>
        <taxon>Dactylosporangium</taxon>
    </lineage>
</organism>
<dbReference type="RefSeq" id="WP_259859914.1">
    <property type="nucleotide sequence ID" value="NZ_BAAAST010000147.1"/>
</dbReference>
<dbReference type="Gene3D" id="3.40.50.300">
    <property type="entry name" value="P-loop containing nucleotide triphosphate hydrolases"/>
    <property type="match status" value="1"/>
</dbReference>
<keyword evidence="8" id="KW-0547">Nucleotide-binding</keyword>
<evidence type="ECO:0000256" key="3">
    <source>
        <dbReference type="ARBA" id="ARBA00022989"/>
    </source>
</evidence>
<gene>
    <name evidence="8" type="ORF">Dfulv_44955</name>
</gene>